<sequence>SCTGKLAHPLLLTRCSAKPCACLGSSRSKQSFCLSVCVCIPPSVPRPSLPLGLFSQSPLPCCLSRDEEPPPTPFALAPSIHSRHAPLVYQVFCGFMFPLSPAVVSCCGSSGKSLLSEPGEHIMLAKS</sequence>
<organism evidence="1">
    <name type="scientific">Tetraselmis sp. GSL018</name>
    <dbReference type="NCBI Taxonomy" id="582737"/>
    <lineage>
        <taxon>Eukaryota</taxon>
        <taxon>Viridiplantae</taxon>
        <taxon>Chlorophyta</taxon>
        <taxon>core chlorophytes</taxon>
        <taxon>Chlorodendrophyceae</taxon>
        <taxon>Chlorodendrales</taxon>
        <taxon>Chlorodendraceae</taxon>
        <taxon>Tetraselmis</taxon>
    </lineage>
</organism>
<accession>A0A061S4D4</accession>
<dbReference type="EMBL" id="GBEZ01006288">
    <property type="protein sequence ID" value="JAC79098.1"/>
    <property type="molecule type" value="Transcribed_RNA"/>
</dbReference>
<evidence type="ECO:0000313" key="1">
    <source>
        <dbReference type="EMBL" id="JAC79098.1"/>
    </source>
</evidence>
<protein>
    <submittedName>
        <fullName evidence="1">Uncharacterized protein</fullName>
    </submittedName>
</protein>
<name>A0A061S4D4_9CHLO</name>
<dbReference type="AlphaFoldDB" id="A0A061S4D4"/>
<reference evidence="1" key="1">
    <citation type="submission" date="2014-05" db="EMBL/GenBank/DDBJ databases">
        <title>The transcriptome of the halophilic microalga Tetraselmis sp. GSL018 isolated from the Great Salt Lake, Utah.</title>
        <authorList>
            <person name="Jinkerson R.E."/>
            <person name="D'Adamo S."/>
            <person name="Posewitz M.C."/>
        </authorList>
    </citation>
    <scope>NUCLEOTIDE SEQUENCE</scope>
    <source>
        <strain evidence="1">GSL018</strain>
    </source>
</reference>
<feature type="non-terminal residue" evidence="1">
    <location>
        <position position="1"/>
    </location>
</feature>
<gene>
    <name evidence="1" type="ORF">TSPGSL018_13549</name>
</gene>
<proteinExistence type="predicted"/>